<accession>A0A7W4TM94</accession>
<dbReference type="Proteomes" id="UP000533269">
    <property type="component" value="Unassembled WGS sequence"/>
</dbReference>
<keyword evidence="1" id="KW-0812">Transmembrane</keyword>
<comment type="caution">
    <text evidence="2">The sequence shown here is derived from an EMBL/GenBank/DDBJ whole genome shotgun (WGS) entry which is preliminary data.</text>
</comment>
<keyword evidence="1" id="KW-1133">Transmembrane helix</keyword>
<feature type="transmembrane region" description="Helical" evidence="1">
    <location>
        <begin position="132"/>
        <end position="156"/>
    </location>
</feature>
<feature type="transmembrane region" description="Helical" evidence="1">
    <location>
        <begin position="20"/>
        <end position="40"/>
    </location>
</feature>
<sequence length="162" mass="16524">MPGVTAAPVPGRGRTDRLPLVLLFGQALLGLVVGVVWWALTRHPPTWVVGEPVVTSPAVYPVARDGVFTVLTGLLGVLAGLAVVRAPGPRPLLLLGAALAGAAAGALLAAGLGTSLPPTDPADSAHVTLHAWVVLLVQPFVVAVVVALVTLTRSLLEWTRAP</sequence>
<evidence type="ECO:0000256" key="1">
    <source>
        <dbReference type="SAM" id="Phobius"/>
    </source>
</evidence>
<proteinExistence type="predicted"/>
<feature type="transmembrane region" description="Helical" evidence="1">
    <location>
        <begin position="66"/>
        <end position="84"/>
    </location>
</feature>
<protein>
    <submittedName>
        <fullName evidence="2">Uncharacterized protein</fullName>
    </submittedName>
</protein>
<reference evidence="2 3" key="1">
    <citation type="submission" date="2020-08" db="EMBL/GenBank/DDBJ databases">
        <title>The Agave Microbiome: Exploring the role of microbial communities in plant adaptations to desert environments.</title>
        <authorList>
            <person name="Partida-Martinez L.P."/>
        </authorList>
    </citation>
    <scope>NUCLEOTIDE SEQUENCE [LARGE SCALE GENOMIC DNA]</scope>
    <source>
        <strain evidence="2 3">AS2.23</strain>
    </source>
</reference>
<evidence type="ECO:0000313" key="2">
    <source>
        <dbReference type="EMBL" id="MBB2901492.1"/>
    </source>
</evidence>
<evidence type="ECO:0000313" key="3">
    <source>
        <dbReference type="Proteomes" id="UP000533269"/>
    </source>
</evidence>
<gene>
    <name evidence="2" type="ORF">FHR75_002307</name>
</gene>
<dbReference type="EMBL" id="JACHVY010000002">
    <property type="protein sequence ID" value="MBB2901492.1"/>
    <property type="molecule type" value="Genomic_DNA"/>
</dbReference>
<reference evidence="2 3" key="2">
    <citation type="submission" date="2020-08" db="EMBL/GenBank/DDBJ databases">
        <authorList>
            <person name="Partida-Martinez L."/>
            <person name="Huntemann M."/>
            <person name="Clum A."/>
            <person name="Wang J."/>
            <person name="Palaniappan K."/>
            <person name="Ritter S."/>
            <person name="Chen I.-M."/>
            <person name="Stamatis D."/>
            <person name="Reddy T."/>
            <person name="O'Malley R."/>
            <person name="Daum C."/>
            <person name="Shapiro N."/>
            <person name="Ivanova N."/>
            <person name="Kyrpides N."/>
            <person name="Woyke T."/>
        </authorList>
    </citation>
    <scope>NUCLEOTIDE SEQUENCE [LARGE SCALE GENOMIC DNA]</scope>
    <source>
        <strain evidence="2 3">AS2.23</strain>
    </source>
</reference>
<feature type="transmembrane region" description="Helical" evidence="1">
    <location>
        <begin position="91"/>
        <end position="112"/>
    </location>
</feature>
<dbReference type="AlphaFoldDB" id="A0A7W4TM94"/>
<keyword evidence="1" id="KW-0472">Membrane</keyword>
<name>A0A7W4TM94_KINRA</name>
<organism evidence="2 3">
    <name type="scientific">Kineococcus radiotolerans</name>
    <dbReference type="NCBI Taxonomy" id="131568"/>
    <lineage>
        <taxon>Bacteria</taxon>
        <taxon>Bacillati</taxon>
        <taxon>Actinomycetota</taxon>
        <taxon>Actinomycetes</taxon>
        <taxon>Kineosporiales</taxon>
        <taxon>Kineosporiaceae</taxon>
        <taxon>Kineococcus</taxon>
    </lineage>
</organism>